<keyword evidence="7 8" id="KW-0378">Hydrolase</keyword>
<dbReference type="InterPro" id="IPR036005">
    <property type="entry name" value="Creatinase/aminopeptidase-like"/>
</dbReference>
<dbReference type="SUPFAM" id="SSF55920">
    <property type="entry name" value="Creatinase/aminopeptidase"/>
    <property type="match status" value="1"/>
</dbReference>
<comment type="caution">
    <text evidence="11">The sequence shown here is derived from an EMBL/GenBank/DDBJ whole genome shotgun (WGS) entry which is preliminary data.</text>
</comment>
<feature type="domain" description="Peptidase M24" evidence="10">
    <location>
        <begin position="8"/>
        <end position="289"/>
    </location>
</feature>
<dbReference type="EMBL" id="DQTV01000104">
    <property type="protein sequence ID" value="HIP57481.1"/>
    <property type="molecule type" value="Genomic_DNA"/>
</dbReference>
<dbReference type="EC" id="3.4.11.18" evidence="8 9"/>
<keyword evidence="4 8" id="KW-0031">Aminopeptidase</keyword>
<evidence type="ECO:0000313" key="12">
    <source>
        <dbReference type="Proteomes" id="UP000605805"/>
    </source>
</evidence>
<dbReference type="AlphaFoldDB" id="A0A832Z133"/>
<feature type="binding site" evidence="8">
    <location>
        <position position="190"/>
    </location>
    <ligand>
        <name>a divalent metal cation</name>
        <dbReference type="ChEBI" id="CHEBI:60240"/>
        <label>2</label>
        <note>catalytic</note>
    </ligand>
</feature>
<dbReference type="Pfam" id="PF00557">
    <property type="entry name" value="Peptidase_M24"/>
    <property type="match status" value="1"/>
</dbReference>
<dbReference type="InterPro" id="IPR002468">
    <property type="entry name" value="Pept_M24A_MAP2"/>
</dbReference>
<evidence type="ECO:0000256" key="9">
    <source>
        <dbReference type="RuleBase" id="RU003653"/>
    </source>
</evidence>
<comment type="similarity">
    <text evidence="8">Belongs to the peptidase M24A family. Methionine aminopeptidase archaeal type 2 subfamily.</text>
</comment>
<dbReference type="Proteomes" id="UP000605805">
    <property type="component" value="Unassembled WGS sequence"/>
</dbReference>
<feature type="binding site" evidence="8">
    <location>
        <position position="164"/>
    </location>
    <ligand>
        <name>substrate</name>
    </ligand>
</feature>
<dbReference type="Gene3D" id="3.90.230.10">
    <property type="entry name" value="Creatinase/methionine aminopeptidase superfamily"/>
    <property type="match status" value="1"/>
</dbReference>
<comment type="catalytic activity">
    <reaction evidence="1 8 9">
        <text>Release of N-terminal amino acids, preferentially methionine, from peptides and arylamides.</text>
        <dbReference type="EC" id="3.4.11.18"/>
    </reaction>
</comment>
<dbReference type="InterPro" id="IPR028595">
    <property type="entry name" value="MetAP_archaeal"/>
</dbReference>
<keyword evidence="5 8" id="KW-0645">Protease</keyword>
<evidence type="ECO:0000256" key="5">
    <source>
        <dbReference type="ARBA" id="ARBA00022670"/>
    </source>
</evidence>
<feature type="binding site" evidence="8">
    <location>
        <position position="65"/>
    </location>
    <ligand>
        <name>substrate</name>
    </ligand>
</feature>
<gene>
    <name evidence="8" type="primary">map</name>
    <name evidence="11" type="ORF">EYH02_05390</name>
</gene>
<dbReference type="NCBIfam" id="TIGR00501">
    <property type="entry name" value="met_pdase_II"/>
    <property type="match status" value="1"/>
</dbReference>
<dbReference type="GO" id="GO:0070006">
    <property type="term" value="F:metalloaminopeptidase activity"/>
    <property type="evidence" value="ECO:0007669"/>
    <property type="project" value="UniProtKB-UniRule"/>
</dbReference>
<dbReference type="SUPFAM" id="SSF46785">
    <property type="entry name" value="Winged helix' DNA-binding domain"/>
    <property type="match status" value="1"/>
</dbReference>
<dbReference type="GO" id="GO:0046872">
    <property type="term" value="F:metal ion binding"/>
    <property type="evidence" value="ECO:0007669"/>
    <property type="project" value="UniProtKB-UniRule"/>
</dbReference>
<feature type="binding site" evidence="8">
    <location>
        <position position="96"/>
    </location>
    <ligand>
        <name>a divalent metal cation</name>
        <dbReference type="ChEBI" id="CHEBI:60240"/>
        <label>2</label>
        <note>catalytic</note>
    </ligand>
</feature>
<evidence type="ECO:0000256" key="7">
    <source>
        <dbReference type="ARBA" id="ARBA00022801"/>
    </source>
</evidence>
<accession>A0A832Z133</accession>
<dbReference type="GO" id="GO:0005737">
    <property type="term" value="C:cytoplasm"/>
    <property type="evidence" value="ECO:0007669"/>
    <property type="project" value="TreeGrafter"/>
</dbReference>
<feature type="binding site" evidence="8">
    <location>
        <position position="96"/>
    </location>
    <ligand>
        <name>a divalent metal cation</name>
        <dbReference type="ChEBI" id="CHEBI:60240"/>
        <label>1</label>
    </ligand>
</feature>
<dbReference type="InterPro" id="IPR036388">
    <property type="entry name" value="WH-like_DNA-bd_sf"/>
</dbReference>
<evidence type="ECO:0000259" key="10">
    <source>
        <dbReference type="Pfam" id="PF00557"/>
    </source>
</evidence>
<evidence type="ECO:0000256" key="8">
    <source>
        <dbReference type="HAMAP-Rule" id="MF_01975"/>
    </source>
</evidence>
<dbReference type="HAMAP" id="MF_01975">
    <property type="entry name" value="MetAP_2_arc"/>
    <property type="match status" value="1"/>
</dbReference>
<sequence>MSEEVLEKYMKAGEIACRVRKLAHAIVKPGMRVLELVERLESEILSLGGKPAFPINVSINEIAAHFTPPPHDTSVIPENSIVKIDIGVHIDGYIADTATTIVFDPRYERLAEAANAALEHAVKMLRPGVRFSEIGRVIEATIRSYGYKPILNLCGHSIDVYTIHAGEAIPNHYDLKNVGKLRNNRAYAIEPFATDGVGLVDETSVVTIYALRYNPKKLKGLSLESQTFFNRVFRERRTLPFTPRWYITEVTNIDNILRQLSLAGLLTEYPVLVERTRGVVAQFEHTVVVYRNSIYVTTSSC</sequence>
<feature type="binding site" evidence="8">
    <location>
        <position position="156"/>
    </location>
    <ligand>
        <name>a divalent metal cation</name>
        <dbReference type="ChEBI" id="CHEBI:60240"/>
        <label>2</label>
        <note>catalytic</note>
    </ligand>
</feature>
<comment type="cofactor">
    <cofactor evidence="8">
        <name>Co(2+)</name>
        <dbReference type="ChEBI" id="CHEBI:48828"/>
    </cofactor>
    <cofactor evidence="8">
        <name>Zn(2+)</name>
        <dbReference type="ChEBI" id="CHEBI:29105"/>
    </cofactor>
    <cofactor evidence="8">
        <name>Mn(2+)</name>
        <dbReference type="ChEBI" id="CHEBI:29035"/>
    </cofactor>
    <cofactor evidence="8">
        <name>Fe(2+)</name>
        <dbReference type="ChEBI" id="CHEBI:29033"/>
    </cofactor>
    <text evidence="8">Binds 2 divalent metal cations per subunit. Has a high-affinity and a low affinity metal-binding site. The true nature of the physiological cofactor is under debate. The enzyme is active with cobalt, zinc, manganese or divalent iron ions. Most likely, methionine aminopeptidases function as mononuclear Fe(2+)-metalloproteases under physiological conditions, and the catalytically relevant metal-binding site has been assigned to the histidine-containing high-affinity site.</text>
</comment>
<evidence type="ECO:0000313" key="11">
    <source>
        <dbReference type="EMBL" id="HIP57481.1"/>
    </source>
</evidence>
<dbReference type="PRINTS" id="PR00599">
    <property type="entry name" value="MAPEPTIDASE"/>
</dbReference>
<dbReference type="PANTHER" id="PTHR45777">
    <property type="entry name" value="METHIONINE AMINOPEPTIDASE 2"/>
    <property type="match status" value="1"/>
</dbReference>
<evidence type="ECO:0000256" key="2">
    <source>
        <dbReference type="ARBA" id="ARBA00001936"/>
    </source>
</evidence>
<reference evidence="11" key="1">
    <citation type="journal article" date="2020" name="ISME J.">
        <title>Gammaproteobacteria mediating utilization of methyl-, sulfur- and petroleum organic compounds in deep ocean hydrothermal plumes.</title>
        <authorList>
            <person name="Zhou Z."/>
            <person name="Liu Y."/>
            <person name="Pan J."/>
            <person name="Cron B.R."/>
            <person name="Toner B.M."/>
            <person name="Anantharaman K."/>
            <person name="Breier J.A."/>
            <person name="Dick G.J."/>
            <person name="Li M."/>
        </authorList>
    </citation>
    <scope>NUCLEOTIDE SEQUENCE</scope>
    <source>
        <strain evidence="11">SZUA-1435</strain>
    </source>
</reference>
<evidence type="ECO:0000256" key="6">
    <source>
        <dbReference type="ARBA" id="ARBA00022723"/>
    </source>
</evidence>
<feature type="binding site" evidence="8">
    <location>
        <position position="85"/>
    </location>
    <ligand>
        <name>a divalent metal cation</name>
        <dbReference type="ChEBI" id="CHEBI:60240"/>
        <label>1</label>
    </ligand>
</feature>
<proteinExistence type="inferred from homology"/>
<evidence type="ECO:0000256" key="1">
    <source>
        <dbReference type="ARBA" id="ARBA00000294"/>
    </source>
</evidence>
<evidence type="ECO:0000256" key="4">
    <source>
        <dbReference type="ARBA" id="ARBA00022438"/>
    </source>
</evidence>
<comment type="cofactor">
    <cofactor evidence="2">
        <name>Mn(2+)</name>
        <dbReference type="ChEBI" id="CHEBI:29035"/>
    </cofactor>
</comment>
<dbReference type="InterPro" id="IPR050247">
    <property type="entry name" value="Met_Aminopeptidase_Type2"/>
</dbReference>
<evidence type="ECO:0000256" key="3">
    <source>
        <dbReference type="ARBA" id="ARBA00001954"/>
    </source>
</evidence>
<dbReference type="GO" id="GO:0006508">
    <property type="term" value="P:proteolysis"/>
    <property type="evidence" value="ECO:0007669"/>
    <property type="project" value="UniProtKB-KW"/>
</dbReference>
<comment type="function">
    <text evidence="8 9">Removes the N-terminal methionine from nascent proteins. The N-terminal methionine is often cleaved when the second residue in the primary sequence is small and uncharged (Met-Ala-, Cys, Gly, Pro, Ser, Thr, or Val).</text>
</comment>
<comment type="cofactor">
    <cofactor evidence="3">
        <name>Fe(2+)</name>
        <dbReference type="ChEBI" id="CHEBI:29033"/>
    </cofactor>
</comment>
<dbReference type="InterPro" id="IPR036390">
    <property type="entry name" value="WH_DNA-bd_sf"/>
</dbReference>
<dbReference type="PANTHER" id="PTHR45777:SF2">
    <property type="entry name" value="METHIONINE AMINOPEPTIDASE 2"/>
    <property type="match status" value="1"/>
</dbReference>
<name>A0A832Z133_9CREN</name>
<organism evidence="11 12">
    <name type="scientific">Ignisphaera aggregans</name>
    <dbReference type="NCBI Taxonomy" id="334771"/>
    <lineage>
        <taxon>Archaea</taxon>
        <taxon>Thermoproteota</taxon>
        <taxon>Thermoprotei</taxon>
        <taxon>Desulfurococcales</taxon>
        <taxon>Desulfurococcaceae</taxon>
        <taxon>Ignisphaera</taxon>
    </lineage>
</organism>
<keyword evidence="6 8" id="KW-0479">Metal-binding</keyword>
<protein>
    <recommendedName>
        <fullName evidence="8 9">Methionine aminopeptidase</fullName>
        <shortName evidence="8">MAP</shortName>
        <shortName evidence="8">MetAP</shortName>
        <ecNumber evidence="8 9">3.4.11.18</ecNumber>
    </recommendedName>
    <alternativeName>
        <fullName evidence="8">Peptidase M</fullName>
    </alternativeName>
</protein>
<comment type="subunit">
    <text evidence="8">Monomer.</text>
</comment>
<dbReference type="InterPro" id="IPR001714">
    <property type="entry name" value="Pept_M24_MAP"/>
</dbReference>
<dbReference type="GO" id="GO:0004239">
    <property type="term" value="F:initiator methionyl aminopeptidase activity"/>
    <property type="evidence" value="ECO:0007669"/>
    <property type="project" value="UniProtKB-UniRule"/>
</dbReference>
<dbReference type="InterPro" id="IPR000994">
    <property type="entry name" value="Pept_M24"/>
</dbReference>
<feature type="binding site" evidence="8">
    <location>
        <position position="284"/>
    </location>
    <ligand>
        <name>a divalent metal cation</name>
        <dbReference type="ChEBI" id="CHEBI:60240"/>
        <label>2</label>
        <note>catalytic</note>
    </ligand>
</feature>
<dbReference type="Gene3D" id="1.10.10.10">
    <property type="entry name" value="Winged helix-like DNA-binding domain superfamily/Winged helix DNA-binding domain"/>
    <property type="match status" value="1"/>
</dbReference>
<feature type="binding site" evidence="8">
    <location>
        <position position="284"/>
    </location>
    <ligand>
        <name>a divalent metal cation</name>
        <dbReference type="ChEBI" id="CHEBI:60240"/>
        <label>1</label>
    </ligand>
</feature>